<dbReference type="AlphaFoldDB" id="A0A177BYZ5"/>
<gene>
    <name evidence="2" type="ORF">CC84DRAFT_1181306</name>
</gene>
<evidence type="ECO:0000256" key="1">
    <source>
        <dbReference type="SAM" id="Phobius"/>
    </source>
</evidence>
<dbReference type="Proteomes" id="UP000077069">
    <property type="component" value="Unassembled WGS sequence"/>
</dbReference>
<keyword evidence="1" id="KW-0472">Membrane</keyword>
<name>A0A177BYZ5_9PLEO</name>
<evidence type="ECO:0000313" key="2">
    <source>
        <dbReference type="EMBL" id="OAF99851.1"/>
    </source>
</evidence>
<keyword evidence="1" id="KW-0812">Transmembrane</keyword>
<keyword evidence="1" id="KW-1133">Transmembrane helix</keyword>
<feature type="transmembrane region" description="Helical" evidence="1">
    <location>
        <begin position="96"/>
        <end position="117"/>
    </location>
</feature>
<proteinExistence type="predicted"/>
<protein>
    <submittedName>
        <fullName evidence="2">Uncharacterized protein</fullName>
    </submittedName>
</protein>
<dbReference type="RefSeq" id="XP_018030217.1">
    <property type="nucleotide sequence ID" value="XM_018180551.1"/>
</dbReference>
<accession>A0A177BYZ5</accession>
<dbReference type="InParanoid" id="A0A177BYZ5"/>
<keyword evidence="3" id="KW-1185">Reference proteome</keyword>
<organism evidence="2 3">
    <name type="scientific">Paraphaeosphaeria sporulosa</name>
    <dbReference type="NCBI Taxonomy" id="1460663"/>
    <lineage>
        <taxon>Eukaryota</taxon>
        <taxon>Fungi</taxon>
        <taxon>Dikarya</taxon>
        <taxon>Ascomycota</taxon>
        <taxon>Pezizomycotina</taxon>
        <taxon>Dothideomycetes</taxon>
        <taxon>Pleosporomycetidae</taxon>
        <taxon>Pleosporales</taxon>
        <taxon>Massarineae</taxon>
        <taxon>Didymosphaeriaceae</taxon>
        <taxon>Paraphaeosphaeria</taxon>
    </lineage>
</organism>
<sequence length="399" mass="43602">MDMHSVKGLPTVHRCRRVEYLETGIGIPTILGVRTAPASTAIATLGQVMNFVTVLTTDKLFRWMPVEVLGAGMLEIAEDINEKDHERRKATIVHSLPSILFILAVVGEILGLIGSVFGVVGDSVLDLQRLVEDKLNLLGNFGLVLTPLALTDVVRMSKGLGSCVGGIRRPQAERGRLFCTTARRESLGRIAPDDATDQRHAFSQTSQQACTHSVSTRTSAGSLASRQVTTAAPAAFSRHTISLTDFSWLVPRARPIKAAKSVRRSFLAKGIGLVCFFDGGHPLSARHPDMQLHNAFLPNSPTATSDTRLEQAQPDLASGYLLSRDKGRAPVPSTRPKDQIRIGVVRSPRTDRLRSLDVTARLFLPYSTTQRKTHDLVWKVIAQGARHGTVMNEHLRALH</sequence>
<reference evidence="2 3" key="1">
    <citation type="submission" date="2016-05" db="EMBL/GenBank/DDBJ databases">
        <title>Comparative analysis of secretome profiles of manganese(II)-oxidizing ascomycete fungi.</title>
        <authorList>
            <consortium name="DOE Joint Genome Institute"/>
            <person name="Zeiner C.A."/>
            <person name="Purvine S.O."/>
            <person name="Zink E.M."/>
            <person name="Wu S."/>
            <person name="Pasa-Tolic L."/>
            <person name="Chaput D.L."/>
            <person name="Haridas S."/>
            <person name="Grigoriev I.V."/>
            <person name="Santelli C.M."/>
            <person name="Hansel C.M."/>
        </authorList>
    </citation>
    <scope>NUCLEOTIDE SEQUENCE [LARGE SCALE GENOMIC DNA]</scope>
    <source>
        <strain evidence="2 3">AP3s5-JAC2a</strain>
    </source>
</reference>
<evidence type="ECO:0000313" key="3">
    <source>
        <dbReference type="Proteomes" id="UP000077069"/>
    </source>
</evidence>
<dbReference type="EMBL" id="KV441561">
    <property type="protein sequence ID" value="OAF99851.1"/>
    <property type="molecule type" value="Genomic_DNA"/>
</dbReference>
<dbReference type="GeneID" id="28764037"/>